<dbReference type="InterPro" id="IPR004360">
    <property type="entry name" value="Glyas_Fos-R_dOase_dom"/>
</dbReference>
<dbReference type="Pfam" id="PF00903">
    <property type="entry name" value="Glyoxalase"/>
    <property type="match status" value="1"/>
</dbReference>
<gene>
    <name evidence="2" type="ORF">E6K73_00665</name>
</gene>
<proteinExistence type="predicted"/>
<evidence type="ECO:0000259" key="1">
    <source>
        <dbReference type="PROSITE" id="PS51819"/>
    </source>
</evidence>
<dbReference type="InterPro" id="IPR050383">
    <property type="entry name" value="GlyoxalaseI/FosfomycinResist"/>
</dbReference>
<dbReference type="AlphaFoldDB" id="A0A538SRN8"/>
<evidence type="ECO:0000313" key="2">
    <source>
        <dbReference type="EMBL" id="TMQ53954.1"/>
    </source>
</evidence>
<dbReference type="InterPro" id="IPR029068">
    <property type="entry name" value="Glyas_Bleomycin-R_OHBP_Dase"/>
</dbReference>
<accession>A0A538SRN8</accession>
<dbReference type="PANTHER" id="PTHR21366">
    <property type="entry name" value="GLYOXALASE FAMILY PROTEIN"/>
    <property type="match status" value="1"/>
</dbReference>
<dbReference type="Gene3D" id="3.10.180.10">
    <property type="entry name" value="2,3-Dihydroxybiphenyl 1,2-Dioxygenase, domain 1"/>
    <property type="match status" value="1"/>
</dbReference>
<reference evidence="2 3" key="1">
    <citation type="journal article" date="2019" name="Nat. Microbiol.">
        <title>Mediterranean grassland soil C-N compound turnover is dependent on rainfall and depth, and is mediated by genomically divergent microorganisms.</title>
        <authorList>
            <person name="Diamond S."/>
            <person name="Andeer P.F."/>
            <person name="Li Z."/>
            <person name="Crits-Christoph A."/>
            <person name="Burstein D."/>
            <person name="Anantharaman K."/>
            <person name="Lane K.R."/>
            <person name="Thomas B.C."/>
            <person name="Pan C."/>
            <person name="Northen T.R."/>
            <person name="Banfield J.F."/>
        </authorList>
    </citation>
    <scope>NUCLEOTIDE SEQUENCE [LARGE SCALE GENOMIC DNA]</scope>
    <source>
        <strain evidence="2">WS_3</strain>
    </source>
</reference>
<organism evidence="2 3">
    <name type="scientific">Eiseniibacteriota bacterium</name>
    <dbReference type="NCBI Taxonomy" id="2212470"/>
    <lineage>
        <taxon>Bacteria</taxon>
        <taxon>Candidatus Eiseniibacteriota</taxon>
    </lineage>
</organism>
<name>A0A538SRN8_UNCEI</name>
<protein>
    <submittedName>
        <fullName evidence="2">Glyoxalase</fullName>
    </submittedName>
</protein>
<dbReference type="EMBL" id="VBOT01000006">
    <property type="protein sequence ID" value="TMQ53954.1"/>
    <property type="molecule type" value="Genomic_DNA"/>
</dbReference>
<dbReference type="PROSITE" id="PS51819">
    <property type="entry name" value="VOC"/>
    <property type="match status" value="1"/>
</dbReference>
<dbReference type="Proteomes" id="UP000320184">
    <property type="component" value="Unassembled WGS sequence"/>
</dbReference>
<sequence>MPRLERVLETSLYVADLARSLSFYESVVGLRRLQADERFCALEVPGRQVLLLFKQGGTLRPIPTPGGVVPPHDGEGRLHLAFAVPASELAAWESHLERHGVPIESRVTWGAGERSLYFRDPDGHLVELATPGLWWRSQEQGPPGT</sequence>
<dbReference type="InterPro" id="IPR037523">
    <property type="entry name" value="VOC_core"/>
</dbReference>
<comment type="caution">
    <text evidence="2">The sequence shown here is derived from an EMBL/GenBank/DDBJ whole genome shotgun (WGS) entry which is preliminary data.</text>
</comment>
<dbReference type="PANTHER" id="PTHR21366:SF22">
    <property type="entry name" value="VOC DOMAIN-CONTAINING PROTEIN"/>
    <property type="match status" value="1"/>
</dbReference>
<feature type="domain" description="VOC" evidence="1">
    <location>
        <begin position="6"/>
        <end position="131"/>
    </location>
</feature>
<evidence type="ECO:0000313" key="3">
    <source>
        <dbReference type="Proteomes" id="UP000320184"/>
    </source>
</evidence>
<dbReference type="SUPFAM" id="SSF54593">
    <property type="entry name" value="Glyoxalase/Bleomycin resistance protein/Dihydroxybiphenyl dioxygenase"/>
    <property type="match status" value="1"/>
</dbReference>